<keyword evidence="6" id="KW-1185">Reference proteome</keyword>
<feature type="compositionally biased region" description="Low complexity" evidence="2">
    <location>
        <begin position="7"/>
        <end position="22"/>
    </location>
</feature>
<reference evidence="6" key="1">
    <citation type="submission" date="2018-05" db="EMBL/GenBank/DDBJ databases">
        <authorList>
            <person name="Du Z."/>
            <person name="Wang X."/>
        </authorList>
    </citation>
    <scope>NUCLEOTIDE SEQUENCE [LARGE SCALE GENOMIC DNA]</scope>
    <source>
        <strain evidence="6">CQN31</strain>
    </source>
</reference>
<comment type="caution">
    <text evidence="5">The sequence shown here is derived from an EMBL/GenBank/DDBJ whole genome shotgun (WGS) entry which is preliminary data.</text>
</comment>
<accession>A0A317FJM7</accession>
<protein>
    <submittedName>
        <fullName evidence="5">2-methylcitrate dehydratase</fullName>
    </submittedName>
</protein>
<dbReference type="Proteomes" id="UP000245765">
    <property type="component" value="Unassembled WGS sequence"/>
</dbReference>
<evidence type="ECO:0000313" key="5">
    <source>
        <dbReference type="EMBL" id="PWS38975.1"/>
    </source>
</evidence>
<dbReference type="InterPro" id="IPR045337">
    <property type="entry name" value="MmgE_PrpD_C"/>
</dbReference>
<dbReference type="Gene3D" id="1.10.4100.10">
    <property type="entry name" value="2-methylcitrate dehydratase PrpD"/>
    <property type="match status" value="1"/>
</dbReference>
<feature type="region of interest" description="Disordered" evidence="2">
    <location>
        <begin position="45"/>
        <end position="78"/>
    </location>
</feature>
<dbReference type="Pfam" id="PF03972">
    <property type="entry name" value="MmgE_PrpD_N"/>
    <property type="match status" value="1"/>
</dbReference>
<dbReference type="GO" id="GO:0016829">
    <property type="term" value="F:lyase activity"/>
    <property type="evidence" value="ECO:0007669"/>
    <property type="project" value="InterPro"/>
</dbReference>
<dbReference type="AlphaFoldDB" id="A0A317FJM7"/>
<dbReference type="PANTHER" id="PTHR16943">
    <property type="entry name" value="2-METHYLCITRATE DEHYDRATASE-RELATED"/>
    <property type="match status" value="1"/>
</dbReference>
<organism evidence="5 6">
    <name type="scientific">Falsiroseomonas bella</name>
    <dbReference type="NCBI Taxonomy" id="2184016"/>
    <lineage>
        <taxon>Bacteria</taxon>
        <taxon>Pseudomonadati</taxon>
        <taxon>Pseudomonadota</taxon>
        <taxon>Alphaproteobacteria</taxon>
        <taxon>Acetobacterales</taxon>
        <taxon>Roseomonadaceae</taxon>
        <taxon>Falsiroseomonas</taxon>
    </lineage>
</organism>
<feature type="region of interest" description="Disordered" evidence="2">
    <location>
        <begin position="1"/>
        <end position="22"/>
    </location>
</feature>
<gene>
    <name evidence="5" type="ORF">DFH01_06945</name>
</gene>
<evidence type="ECO:0000259" key="4">
    <source>
        <dbReference type="Pfam" id="PF19305"/>
    </source>
</evidence>
<evidence type="ECO:0000256" key="2">
    <source>
        <dbReference type="SAM" id="MobiDB-lite"/>
    </source>
</evidence>
<evidence type="ECO:0000256" key="1">
    <source>
        <dbReference type="ARBA" id="ARBA00006174"/>
    </source>
</evidence>
<dbReference type="InterPro" id="IPR045336">
    <property type="entry name" value="MmgE_PrpD_N"/>
</dbReference>
<dbReference type="InterPro" id="IPR005656">
    <property type="entry name" value="MmgE_PrpD"/>
</dbReference>
<sequence length="536" mass="55730">MRRPRARSSPSTSSAGWSTRWPAARCSADESAAAAAARGQVCMQPHTIALKDPRSATTRPRPEGGNRMSSTAAQTERGARTEYGVAALGLGVTRALGGFIAGLRFEDLPPAVVHEARRGVLDWIGCALAASRHPTIRILLDTFEATGSPAVATVLGQGGQGGKRLGLLDAPVANGQMGHLLDFDDTHMGGVVLHTSSPLLAALLALAEHRPVSGRDLVTAYVAGFEAGVRAGQGAPAHHDGGWHLTGTLGAIAAGAGSARLLGLDATQVTHAIGIATTQAAGMQQNRGTMCKSFHAGKAAASGALAALLAARGFNSSDEILEGKRGFIRIYSTSSAPERITDGLGERFEIARNGYKPYACGIVLHPLIDAMIALHDSAGIPAAQVARVELQVHPHAVKITGVDDPKSGLMSKFSINHSASVAYLDGTAGIAQYSDARAGAADVLAFRPKIEVRTVETFRKDQAHATLVATDGRRFESPVAHASGTVDNSMSDAALERKFLGNATEALGEDRARAVAARVWTLDEAADIRDLLALCA</sequence>
<proteinExistence type="inferred from homology"/>
<dbReference type="InterPro" id="IPR036148">
    <property type="entry name" value="MmgE/PrpD_sf"/>
</dbReference>
<evidence type="ECO:0000313" key="6">
    <source>
        <dbReference type="Proteomes" id="UP000245765"/>
    </source>
</evidence>
<dbReference type="SUPFAM" id="SSF103378">
    <property type="entry name" value="2-methylcitrate dehydratase PrpD"/>
    <property type="match status" value="1"/>
</dbReference>
<dbReference type="PANTHER" id="PTHR16943:SF8">
    <property type="entry name" value="2-METHYLCITRATE DEHYDRATASE"/>
    <property type="match status" value="1"/>
</dbReference>
<dbReference type="EMBL" id="QGNA01000001">
    <property type="protein sequence ID" value="PWS38975.1"/>
    <property type="molecule type" value="Genomic_DNA"/>
</dbReference>
<dbReference type="Gene3D" id="3.30.1330.120">
    <property type="entry name" value="2-methylcitrate dehydratase PrpD"/>
    <property type="match status" value="1"/>
</dbReference>
<dbReference type="InterPro" id="IPR042188">
    <property type="entry name" value="MmgE/PrpD_sf_2"/>
</dbReference>
<evidence type="ECO:0000259" key="3">
    <source>
        <dbReference type="Pfam" id="PF03972"/>
    </source>
</evidence>
<dbReference type="InterPro" id="IPR042183">
    <property type="entry name" value="MmgE/PrpD_sf_1"/>
</dbReference>
<name>A0A317FJM7_9PROT</name>
<dbReference type="Pfam" id="PF19305">
    <property type="entry name" value="MmgE_PrpD_C"/>
    <property type="match status" value="1"/>
</dbReference>
<feature type="compositionally biased region" description="Basic and acidic residues" evidence="2">
    <location>
        <begin position="49"/>
        <end position="64"/>
    </location>
</feature>
<comment type="similarity">
    <text evidence="1">Belongs to the PrpD family.</text>
</comment>
<feature type="domain" description="MmgE/PrpD C-terminal" evidence="4">
    <location>
        <begin position="358"/>
        <end position="521"/>
    </location>
</feature>
<feature type="domain" description="MmgE/PrpD N-terminal" evidence="3">
    <location>
        <begin position="95"/>
        <end position="338"/>
    </location>
</feature>